<feature type="compositionally biased region" description="Basic and acidic residues" evidence="1">
    <location>
        <begin position="20"/>
        <end position="32"/>
    </location>
</feature>
<comment type="caution">
    <text evidence="2">The sequence shown here is derived from an EMBL/GenBank/DDBJ whole genome shotgun (WGS) entry which is preliminary data.</text>
</comment>
<accession>A0A7W9INQ8</accession>
<evidence type="ECO:0000256" key="1">
    <source>
        <dbReference type="SAM" id="MobiDB-lite"/>
    </source>
</evidence>
<protein>
    <submittedName>
        <fullName evidence="2">Uncharacterized protein</fullName>
    </submittedName>
</protein>
<evidence type="ECO:0000313" key="3">
    <source>
        <dbReference type="Proteomes" id="UP000540685"/>
    </source>
</evidence>
<sequence>MSRPVSRRSGAEAGTVPVPDRPENGDHPDDHTPTPAATRNPAISAGPRSCSRETRVHGRCHRLGGGGMENGLLEMSVQPRRSSGARPDATSRIGRTGRTASMGCVDSRGSAGLVEDAGRGGCAERAGRAGRAASGTRGAAGYGRSL</sequence>
<feature type="compositionally biased region" description="Low complexity" evidence="1">
    <location>
        <begin position="129"/>
        <end position="146"/>
    </location>
</feature>
<organism evidence="2 3">
    <name type="scientific">Streptosporangium becharense</name>
    <dbReference type="NCBI Taxonomy" id="1816182"/>
    <lineage>
        <taxon>Bacteria</taxon>
        <taxon>Bacillati</taxon>
        <taxon>Actinomycetota</taxon>
        <taxon>Actinomycetes</taxon>
        <taxon>Streptosporangiales</taxon>
        <taxon>Streptosporangiaceae</taxon>
        <taxon>Streptosporangium</taxon>
    </lineage>
</organism>
<gene>
    <name evidence="2" type="ORF">F4562_006466</name>
</gene>
<dbReference type="Proteomes" id="UP000540685">
    <property type="component" value="Unassembled WGS sequence"/>
</dbReference>
<feature type="region of interest" description="Disordered" evidence="1">
    <location>
        <begin position="1"/>
        <end position="146"/>
    </location>
</feature>
<dbReference type="EMBL" id="JACHMP010000001">
    <property type="protein sequence ID" value="MBB5823404.1"/>
    <property type="molecule type" value="Genomic_DNA"/>
</dbReference>
<dbReference type="AlphaFoldDB" id="A0A7W9INQ8"/>
<reference evidence="2 3" key="1">
    <citation type="submission" date="2020-08" db="EMBL/GenBank/DDBJ databases">
        <title>Sequencing the genomes of 1000 actinobacteria strains.</title>
        <authorList>
            <person name="Klenk H.-P."/>
        </authorList>
    </citation>
    <scope>NUCLEOTIDE SEQUENCE [LARGE SCALE GENOMIC DNA]</scope>
    <source>
        <strain evidence="2 3">DSM 46887</strain>
    </source>
</reference>
<proteinExistence type="predicted"/>
<name>A0A7W9INQ8_9ACTN</name>
<evidence type="ECO:0000313" key="2">
    <source>
        <dbReference type="EMBL" id="MBB5823404.1"/>
    </source>
</evidence>
<keyword evidence="3" id="KW-1185">Reference proteome</keyword>
<dbReference type="RefSeq" id="WP_184546959.1">
    <property type="nucleotide sequence ID" value="NZ_JACHMP010000001.1"/>
</dbReference>